<dbReference type="NCBIfam" id="TIGR01549">
    <property type="entry name" value="HAD-SF-IA-v1"/>
    <property type="match status" value="1"/>
</dbReference>
<dbReference type="RefSeq" id="WP_186328511.1">
    <property type="nucleotide sequence ID" value="NZ_JBHTIU010000051.1"/>
</dbReference>
<dbReference type="Gene3D" id="3.40.50.1000">
    <property type="entry name" value="HAD superfamily/HAD-like"/>
    <property type="match status" value="1"/>
</dbReference>
<dbReference type="InterPro" id="IPR036412">
    <property type="entry name" value="HAD-like_sf"/>
</dbReference>
<proteinExistence type="predicted"/>
<evidence type="ECO:0000313" key="2">
    <source>
        <dbReference type="Proteomes" id="UP001597120"/>
    </source>
</evidence>
<dbReference type="InterPro" id="IPR006439">
    <property type="entry name" value="HAD-SF_hydro_IA"/>
</dbReference>
<dbReference type="Pfam" id="PF00702">
    <property type="entry name" value="Hydrolase"/>
    <property type="match status" value="1"/>
</dbReference>
<dbReference type="SFLD" id="SFLDS00003">
    <property type="entry name" value="Haloacid_Dehalogenase"/>
    <property type="match status" value="1"/>
</dbReference>
<evidence type="ECO:0000313" key="1">
    <source>
        <dbReference type="EMBL" id="MFD0870621.1"/>
    </source>
</evidence>
<sequence>MSHLLPIRGLMFDMDNTVLRSSIDFPAMKEGVYSYLSGHRLLPDLPAWQQYTSAQLIEMARERAGDGGQWLDGVWDVIGRFEREGMAGAGLEPEVHEVLDRLYGRYPMVILTNNTYPAALAALTETGVKSYFDHIVGREQMGRLKPSPDGVLYVHKLYPDIAAEEWVVVGDSWMDGKAASDGGSRFILYGCDTAGLETNEVPFIAQISKMSELLEHL</sequence>
<gene>
    <name evidence="1" type="ORF">ACFQ03_15815</name>
</gene>
<dbReference type="PANTHER" id="PTHR43434">
    <property type="entry name" value="PHOSPHOGLYCOLATE PHOSPHATASE"/>
    <property type="match status" value="1"/>
</dbReference>
<dbReference type="EC" id="3.-.-.-" evidence="1"/>
<dbReference type="EMBL" id="JBHTIU010000051">
    <property type="protein sequence ID" value="MFD0870621.1"/>
    <property type="molecule type" value="Genomic_DNA"/>
</dbReference>
<dbReference type="SFLD" id="SFLDG01129">
    <property type="entry name" value="C1.5:_HAD__Beta-PGM__Phosphata"/>
    <property type="match status" value="1"/>
</dbReference>
<keyword evidence="1" id="KW-0378">Hydrolase</keyword>
<dbReference type="Proteomes" id="UP001597120">
    <property type="component" value="Unassembled WGS sequence"/>
</dbReference>
<keyword evidence="2" id="KW-1185">Reference proteome</keyword>
<comment type="caution">
    <text evidence="1">The sequence shown here is derived from an EMBL/GenBank/DDBJ whole genome shotgun (WGS) entry which is preliminary data.</text>
</comment>
<dbReference type="InterPro" id="IPR050155">
    <property type="entry name" value="HAD-like_hydrolase_sf"/>
</dbReference>
<dbReference type="PANTHER" id="PTHR43434:SF1">
    <property type="entry name" value="PHOSPHOGLYCOLATE PHOSPHATASE"/>
    <property type="match status" value="1"/>
</dbReference>
<reference evidence="2" key="1">
    <citation type="journal article" date="2019" name="Int. J. Syst. Evol. Microbiol.">
        <title>The Global Catalogue of Microorganisms (GCM) 10K type strain sequencing project: providing services to taxonomists for standard genome sequencing and annotation.</title>
        <authorList>
            <consortium name="The Broad Institute Genomics Platform"/>
            <consortium name="The Broad Institute Genome Sequencing Center for Infectious Disease"/>
            <person name="Wu L."/>
            <person name="Ma J."/>
        </authorList>
    </citation>
    <scope>NUCLEOTIDE SEQUENCE [LARGE SCALE GENOMIC DNA]</scope>
    <source>
        <strain evidence="2">CCUG 57263</strain>
    </source>
</reference>
<name>A0ABW3DDH6_9BACL</name>
<organism evidence="1 2">
    <name type="scientific">Paenibacillus residui</name>
    <dbReference type="NCBI Taxonomy" id="629724"/>
    <lineage>
        <taxon>Bacteria</taxon>
        <taxon>Bacillati</taxon>
        <taxon>Bacillota</taxon>
        <taxon>Bacilli</taxon>
        <taxon>Bacillales</taxon>
        <taxon>Paenibacillaceae</taxon>
        <taxon>Paenibacillus</taxon>
    </lineage>
</organism>
<dbReference type="InterPro" id="IPR023214">
    <property type="entry name" value="HAD_sf"/>
</dbReference>
<protein>
    <submittedName>
        <fullName evidence="1">HAD family hydrolase</fullName>
        <ecNumber evidence="1">3.-.-.-</ecNumber>
    </submittedName>
</protein>
<dbReference type="SUPFAM" id="SSF56784">
    <property type="entry name" value="HAD-like"/>
    <property type="match status" value="1"/>
</dbReference>
<dbReference type="GO" id="GO:0016787">
    <property type="term" value="F:hydrolase activity"/>
    <property type="evidence" value="ECO:0007669"/>
    <property type="project" value="UniProtKB-KW"/>
</dbReference>
<accession>A0ABW3DDH6</accession>